<dbReference type="EMBL" id="CAJNOC010002638">
    <property type="protein sequence ID" value="CAF0944230.1"/>
    <property type="molecule type" value="Genomic_DNA"/>
</dbReference>
<name>A0A814CSU1_9BILA</name>
<feature type="domain" description="G-protein coupled receptors family 1 profile" evidence="6">
    <location>
        <begin position="27"/>
        <end position="286"/>
    </location>
</feature>
<reference evidence="7" key="1">
    <citation type="submission" date="2021-02" db="EMBL/GenBank/DDBJ databases">
        <authorList>
            <person name="Nowell W R."/>
        </authorList>
    </citation>
    <scope>NUCLEOTIDE SEQUENCE</scope>
    <source>
        <strain evidence="7">Ploen Becks lab</strain>
    </source>
</reference>
<dbReference type="Proteomes" id="UP000663879">
    <property type="component" value="Unassembled WGS sequence"/>
</dbReference>
<keyword evidence="2 5" id="KW-0812">Transmembrane</keyword>
<dbReference type="InterPro" id="IPR017452">
    <property type="entry name" value="GPCR_Rhodpsn_7TM"/>
</dbReference>
<evidence type="ECO:0000256" key="2">
    <source>
        <dbReference type="ARBA" id="ARBA00022692"/>
    </source>
</evidence>
<comment type="subcellular location">
    <subcellularLocation>
        <location evidence="1">Membrane</location>
    </subcellularLocation>
</comment>
<organism evidence="7 8">
    <name type="scientific">Brachionus calyciflorus</name>
    <dbReference type="NCBI Taxonomy" id="104777"/>
    <lineage>
        <taxon>Eukaryota</taxon>
        <taxon>Metazoa</taxon>
        <taxon>Spiralia</taxon>
        <taxon>Gnathifera</taxon>
        <taxon>Rotifera</taxon>
        <taxon>Eurotatoria</taxon>
        <taxon>Monogononta</taxon>
        <taxon>Pseudotrocha</taxon>
        <taxon>Ploima</taxon>
        <taxon>Brachionidae</taxon>
        <taxon>Brachionus</taxon>
    </lineage>
</organism>
<gene>
    <name evidence="7" type="ORF">OXX778_LOCUS13594</name>
</gene>
<dbReference type="InterPro" id="IPR052954">
    <property type="entry name" value="GPCR-Ligand_Int"/>
</dbReference>
<dbReference type="SUPFAM" id="SSF81321">
    <property type="entry name" value="Family A G protein-coupled receptor-like"/>
    <property type="match status" value="1"/>
</dbReference>
<proteinExistence type="predicted"/>
<feature type="transmembrane region" description="Helical" evidence="5">
    <location>
        <begin position="262"/>
        <end position="289"/>
    </location>
</feature>
<sequence length="307" mass="36577">MNQTAIEQIDFIYTFVIPSICFYGLVTNLINLFIFSNRQLSNIIYKYLIIYTVSNLYYFIISFLIFLPRCGVYCTFSQTYLPQYYLYLFYNYLKNISSYFNIFIQILVSFQRLAFVLNLKWYNLNHVIIITISLIILSTLLNLPLLLTKEIKIGLVYSVVLNDFGKSLIGKWLVIIVSILKGFVLITIILVINLITMYKLKHRMNIKKAIKYMRNNELNSNEKKANRNLTVMVITLGFFNSICYIPNSTAYIMQQIFDNNHIFYRVFLVCSNTIFLCIQSSDIFVYYFFNKYYRRIFNKYLIKIFKK</sequence>
<feature type="transmembrane region" description="Helical" evidence="5">
    <location>
        <begin position="12"/>
        <end position="35"/>
    </location>
</feature>
<dbReference type="PANTHER" id="PTHR46641">
    <property type="entry name" value="FMRFAMIDE RECEPTOR-RELATED"/>
    <property type="match status" value="1"/>
</dbReference>
<feature type="transmembrane region" description="Helical" evidence="5">
    <location>
        <begin position="229"/>
        <end position="247"/>
    </location>
</feature>
<dbReference type="PROSITE" id="PS50262">
    <property type="entry name" value="G_PROTEIN_RECEP_F1_2"/>
    <property type="match status" value="1"/>
</dbReference>
<feature type="transmembrane region" description="Helical" evidence="5">
    <location>
        <begin position="127"/>
        <end position="147"/>
    </location>
</feature>
<evidence type="ECO:0000313" key="7">
    <source>
        <dbReference type="EMBL" id="CAF0944230.1"/>
    </source>
</evidence>
<dbReference type="AlphaFoldDB" id="A0A814CSU1"/>
<evidence type="ECO:0000256" key="3">
    <source>
        <dbReference type="ARBA" id="ARBA00022989"/>
    </source>
</evidence>
<feature type="transmembrane region" description="Helical" evidence="5">
    <location>
        <begin position="96"/>
        <end position="115"/>
    </location>
</feature>
<dbReference type="GO" id="GO:0016020">
    <property type="term" value="C:membrane"/>
    <property type="evidence" value="ECO:0007669"/>
    <property type="project" value="UniProtKB-SubCell"/>
</dbReference>
<dbReference type="OrthoDB" id="10464710at2759"/>
<feature type="transmembrane region" description="Helical" evidence="5">
    <location>
        <begin position="172"/>
        <end position="198"/>
    </location>
</feature>
<keyword evidence="3 5" id="KW-1133">Transmembrane helix</keyword>
<keyword evidence="8" id="KW-1185">Reference proteome</keyword>
<dbReference type="Gene3D" id="1.20.1070.10">
    <property type="entry name" value="Rhodopsin 7-helix transmembrane proteins"/>
    <property type="match status" value="1"/>
</dbReference>
<evidence type="ECO:0000256" key="4">
    <source>
        <dbReference type="ARBA" id="ARBA00023136"/>
    </source>
</evidence>
<evidence type="ECO:0000256" key="5">
    <source>
        <dbReference type="SAM" id="Phobius"/>
    </source>
</evidence>
<evidence type="ECO:0000256" key="1">
    <source>
        <dbReference type="ARBA" id="ARBA00004370"/>
    </source>
</evidence>
<accession>A0A814CSU1</accession>
<comment type="caution">
    <text evidence="7">The sequence shown here is derived from an EMBL/GenBank/DDBJ whole genome shotgun (WGS) entry which is preliminary data.</text>
</comment>
<keyword evidence="4 5" id="KW-0472">Membrane</keyword>
<evidence type="ECO:0000313" key="8">
    <source>
        <dbReference type="Proteomes" id="UP000663879"/>
    </source>
</evidence>
<feature type="transmembrane region" description="Helical" evidence="5">
    <location>
        <begin position="47"/>
        <end position="67"/>
    </location>
</feature>
<evidence type="ECO:0000259" key="6">
    <source>
        <dbReference type="PROSITE" id="PS50262"/>
    </source>
</evidence>
<dbReference type="PANTHER" id="PTHR46641:SF2">
    <property type="entry name" value="FMRFAMIDE RECEPTOR"/>
    <property type="match status" value="1"/>
</dbReference>
<protein>
    <recommendedName>
        <fullName evidence="6">G-protein coupled receptors family 1 profile domain-containing protein</fullName>
    </recommendedName>
</protein>